<name>A0A6N7ISR9_9FIRM</name>
<feature type="transmembrane region" description="Helical" evidence="1">
    <location>
        <begin position="146"/>
        <end position="167"/>
    </location>
</feature>
<evidence type="ECO:0000313" key="2">
    <source>
        <dbReference type="EMBL" id="MQL53175.1"/>
    </source>
</evidence>
<feature type="transmembrane region" description="Helical" evidence="1">
    <location>
        <begin position="12"/>
        <end position="37"/>
    </location>
</feature>
<comment type="caution">
    <text evidence="2">The sequence shown here is derived from an EMBL/GenBank/DDBJ whole genome shotgun (WGS) entry which is preliminary data.</text>
</comment>
<proteinExistence type="predicted"/>
<evidence type="ECO:0008006" key="4">
    <source>
        <dbReference type="Google" id="ProtNLM"/>
    </source>
</evidence>
<organism evidence="2 3">
    <name type="scientific">Desulfofundulus thermobenzoicus</name>
    <dbReference type="NCBI Taxonomy" id="29376"/>
    <lineage>
        <taxon>Bacteria</taxon>
        <taxon>Bacillati</taxon>
        <taxon>Bacillota</taxon>
        <taxon>Clostridia</taxon>
        <taxon>Eubacteriales</taxon>
        <taxon>Peptococcaceae</taxon>
        <taxon>Desulfofundulus</taxon>
    </lineage>
</organism>
<dbReference type="PANTHER" id="PTHR37814:SF1">
    <property type="entry name" value="MEMBRANE PROTEIN"/>
    <property type="match status" value="1"/>
</dbReference>
<sequence length="229" mass="23782">MPGKGALGQCFRVVAVYIGTVIGAGFASGQEILQFFIVFGSRGLWGAVLAAVLFGLLGLFLMKLVMTLRTTSYAQLLPPLMGHRLAGLVDLLSLAMLPGGLAVMLAGSGAVFQEQFGLAPAGGVMLAAFITALVILFGLEGVLLANMILVPVKLLAIGLVCLFALFLHGISLPPGEQAVRPVTGLNHWAWFGLLYVSYNLVVPVAVLSSLGRSLEKRPAVLGGLVGGLV</sequence>
<feature type="transmembrane region" description="Helical" evidence="1">
    <location>
        <begin position="187"/>
        <end position="207"/>
    </location>
</feature>
<feature type="transmembrane region" description="Helical" evidence="1">
    <location>
        <begin position="43"/>
        <end position="65"/>
    </location>
</feature>
<dbReference type="EMBL" id="WHYR01000041">
    <property type="protein sequence ID" value="MQL53175.1"/>
    <property type="molecule type" value="Genomic_DNA"/>
</dbReference>
<dbReference type="Proteomes" id="UP000441717">
    <property type="component" value="Unassembled WGS sequence"/>
</dbReference>
<protein>
    <recommendedName>
        <fullName evidence="4">GerAB/ArcD/ProY family transporter</fullName>
    </recommendedName>
</protein>
<keyword evidence="1" id="KW-1133">Transmembrane helix</keyword>
<gene>
    <name evidence="2" type="ORF">GFC01_13090</name>
</gene>
<accession>A0A6N7ISR9</accession>
<keyword evidence="3" id="KW-1185">Reference proteome</keyword>
<feature type="transmembrane region" description="Helical" evidence="1">
    <location>
        <begin position="85"/>
        <end position="112"/>
    </location>
</feature>
<dbReference type="InterPro" id="IPR038728">
    <property type="entry name" value="YkvI-like"/>
</dbReference>
<keyword evidence="1" id="KW-0812">Transmembrane</keyword>
<evidence type="ECO:0000256" key="1">
    <source>
        <dbReference type="SAM" id="Phobius"/>
    </source>
</evidence>
<reference evidence="2 3" key="1">
    <citation type="submission" date="2019-10" db="EMBL/GenBank/DDBJ databases">
        <title>Comparative genomics of sulfur disproportionating microorganisms.</title>
        <authorList>
            <person name="Ward L.M."/>
            <person name="Bertran E."/>
            <person name="Johnston D."/>
        </authorList>
    </citation>
    <scope>NUCLEOTIDE SEQUENCE [LARGE SCALE GENOMIC DNA]</scope>
    <source>
        <strain evidence="2 3">DSM 14055</strain>
    </source>
</reference>
<dbReference type="AlphaFoldDB" id="A0A6N7ISR9"/>
<evidence type="ECO:0000313" key="3">
    <source>
        <dbReference type="Proteomes" id="UP000441717"/>
    </source>
</evidence>
<keyword evidence="1" id="KW-0472">Membrane</keyword>
<dbReference type="PANTHER" id="PTHR37814">
    <property type="entry name" value="CONSERVED MEMBRANE PROTEIN"/>
    <property type="match status" value="1"/>
</dbReference>
<feature type="transmembrane region" description="Helical" evidence="1">
    <location>
        <begin position="118"/>
        <end position="139"/>
    </location>
</feature>
<feature type="non-terminal residue" evidence="2">
    <location>
        <position position="229"/>
    </location>
</feature>